<dbReference type="EMBL" id="WNWR01000285">
    <property type="protein sequence ID" value="KAE9984976.1"/>
    <property type="molecule type" value="Genomic_DNA"/>
</dbReference>
<proteinExistence type="predicted"/>
<dbReference type="PANTHER" id="PTHR45632:SF24">
    <property type="entry name" value="GALACTOSE OXIDASE"/>
    <property type="match status" value="1"/>
</dbReference>
<dbReference type="SUPFAM" id="SSF117281">
    <property type="entry name" value="Kelch motif"/>
    <property type="match status" value="1"/>
</dbReference>
<keyword evidence="7" id="KW-1185">Reference proteome</keyword>
<organism evidence="2 5">
    <name type="scientific">Venturia inaequalis</name>
    <name type="common">Apple scab fungus</name>
    <dbReference type="NCBI Taxonomy" id="5025"/>
    <lineage>
        <taxon>Eukaryota</taxon>
        <taxon>Fungi</taxon>
        <taxon>Dikarya</taxon>
        <taxon>Ascomycota</taxon>
        <taxon>Pezizomycotina</taxon>
        <taxon>Dothideomycetes</taxon>
        <taxon>Pleosporomycetidae</taxon>
        <taxon>Venturiales</taxon>
        <taxon>Venturiaceae</taxon>
        <taxon>Venturia</taxon>
    </lineage>
</organism>
<gene>
    <name evidence="2" type="ORF">BLS_008015</name>
    <name evidence="4" type="ORF">EG327_004849</name>
    <name evidence="3" type="ORF">EG328_003753</name>
</gene>
<comment type="caution">
    <text evidence="2">The sequence shown here is derived from an EMBL/GenBank/DDBJ whole genome shotgun (WGS) entry which is preliminary data.</text>
</comment>
<dbReference type="Pfam" id="PF24681">
    <property type="entry name" value="Kelch_KLHDC2_KLHL20_DRC7"/>
    <property type="match status" value="1"/>
</dbReference>
<dbReference type="AlphaFoldDB" id="A0A8H3U7H7"/>
<accession>A0A8H3U7H7</accession>
<evidence type="ECO:0000313" key="6">
    <source>
        <dbReference type="Proteomes" id="UP000447873"/>
    </source>
</evidence>
<dbReference type="PANTHER" id="PTHR45632">
    <property type="entry name" value="LD33804P"/>
    <property type="match status" value="1"/>
</dbReference>
<evidence type="ECO:0008006" key="8">
    <source>
        <dbReference type="Google" id="ProtNLM"/>
    </source>
</evidence>
<sequence>MFWLLLSLCWLSLAAEPSPTGSCWKQVSPLLARRAHHSGAAIGNKIYVLGGMATQGKGYPNITLLDTVEYYDTTTDQWSSTTPFPMKIHHPNVAAVNGELYVVGALSVKPKPGNGTFLVENAYKLDFKTNTWKALSSMMAGTGRGASAVGVYGNVVYIAGGSQSVGKTAMDMVCTYDTVADKWTVLPAKLPEIRDHVGGAVIDDTFYVVAGRKGLQDLVQNSVYAMDLKAPEKKWVKLASMPTARGSLSVVAVGKKIYTFGGEGNPDNTSQGVFPQTEIYDVEKDSWIQDAPMRTPKHGAAAVAIDGTIYIAGGSASRDTRLDMNMTEIYKPTGGC</sequence>
<dbReference type="InterPro" id="IPR006652">
    <property type="entry name" value="Kelch_1"/>
</dbReference>
<dbReference type="Proteomes" id="UP000433883">
    <property type="component" value="Unassembled WGS sequence"/>
</dbReference>
<dbReference type="OrthoDB" id="45365at2759"/>
<evidence type="ECO:0000256" key="1">
    <source>
        <dbReference type="SAM" id="SignalP"/>
    </source>
</evidence>
<reference evidence="2 5" key="1">
    <citation type="submission" date="2019-11" db="EMBL/GenBank/DDBJ databases">
        <title>Venturia inaequalis Genome Resource.</title>
        <authorList>
            <person name="Lichtner F.J."/>
        </authorList>
    </citation>
    <scope>NUCLEOTIDE SEQUENCE [LARGE SCALE GENOMIC DNA]</scope>
    <source>
        <strain evidence="3 6">120213</strain>
        <strain evidence="2">Bline_iso_100314</strain>
        <strain evidence="4 7">DMI_063113</strain>
    </source>
</reference>
<evidence type="ECO:0000313" key="7">
    <source>
        <dbReference type="Proteomes" id="UP000490939"/>
    </source>
</evidence>
<dbReference type="EMBL" id="WNWQ01000659">
    <property type="protein sequence ID" value="KAE9964859.1"/>
    <property type="molecule type" value="Genomic_DNA"/>
</dbReference>
<dbReference type="Proteomes" id="UP000490939">
    <property type="component" value="Unassembled WGS sequence"/>
</dbReference>
<evidence type="ECO:0000313" key="5">
    <source>
        <dbReference type="Proteomes" id="UP000433883"/>
    </source>
</evidence>
<feature type="signal peptide" evidence="1">
    <location>
        <begin position="1"/>
        <end position="15"/>
    </location>
</feature>
<feature type="chain" id="PRO_5044690514" description="Galactose oxidase" evidence="1">
    <location>
        <begin position="16"/>
        <end position="336"/>
    </location>
</feature>
<evidence type="ECO:0000313" key="2">
    <source>
        <dbReference type="EMBL" id="KAE9964859.1"/>
    </source>
</evidence>
<evidence type="ECO:0000313" key="3">
    <source>
        <dbReference type="EMBL" id="KAE9974580.1"/>
    </source>
</evidence>
<dbReference type="EMBL" id="WNWS01000215">
    <property type="protein sequence ID" value="KAE9974580.1"/>
    <property type="molecule type" value="Genomic_DNA"/>
</dbReference>
<dbReference type="SMART" id="SM00612">
    <property type="entry name" value="Kelch"/>
    <property type="match status" value="5"/>
</dbReference>
<dbReference type="InterPro" id="IPR015915">
    <property type="entry name" value="Kelch-typ_b-propeller"/>
</dbReference>
<name>A0A8H3U7H7_VENIN</name>
<dbReference type="Proteomes" id="UP000447873">
    <property type="component" value="Unassembled WGS sequence"/>
</dbReference>
<keyword evidence="1" id="KW-0732">Signal</keyword>
<dbReference type="Pfam" id="PF01344">
    <property type="entry name" value="Kelch_1"/>
    <property type="match status" value="1"/>
</dbReference>
<protein>
    <recommendedName>
        <fullName evidence="8">Galactose oxidase</fullName>
    </recommendedName>
</protein>
<dbReference type="Gene3D" id="2.120.10.80">
    <property type="entry name" value="Kelch-type beta propeller"/>
    <property type="match status" value="2"/>
</dbReference>
<evidence type="ECO:0000313" key="4">
    <source>
        <dbReference type="EMBL" id="KAE9984976.1"/>
    </source>
</evidence>